<proteinExistence type="predicted"/>
<evidence type="ECO:0008006" key="4">
    <source>
        <dbReference type="Google" id="ProtNLM"/>
    </source>
</evidence>
<protein>
    <recommendedName>
        <fullName evidence="4">P60-like lipoprotein</fullName>
    </recommendedName>
</protein>
<comment type="caution">
    <text evidence="2">The sequence shown here is derived from an EMBL/GenBank/DDBJ whole genome shotgun (WGS) entry which is preliminary data.</text>
</comment>
<dbReference type="AlphaFoldDB" id="A0A953NG15"/>
<evidence type="ECO:0000313" key="3">
    <source>
        <dbReference type="Proteomes" id="UP000772186"/>
    </source>
</evidence>
<name>A0A953NG15_9MOLU</name>
<feature type="signal peptide" evidence="1">
    <location>
        <begin position="1"/>
        <end position="23"/>
    </location>
</feature>
<reference evidence="2 3" key="1">
    <citation type="submission" date="2021-09" db="EMBL/GenBank/DDBJ databases">
        <title>WGS of Mycoplasma sp. Zaradi2 strains.</title>
        <authorList>
            <person name="Spergser J."/>
        </authorList>
    </citation>
    <scope>NUCLEOTIDE SEQUENCE [LARGE SCALE GENOMIC DNA]</scope>
    <source>
        <strain evidence="2 3">1331</strain>
    </source>
</reference>
<keyword evidence="3" id="KW-1185">Reference proteome</keyword>
<accession>A0A953NG15</accession>
<evidence type="ECO:0000313" key="2">
    <source>
        <dbReference type="EMBL" id="MBZ4195384.1"/>
    </source>
</evidence>
<evidence type="ECO:0000256" key="1">
    <source>
        <dbReference type="SAM" id="SignalP"/>
    </source>
</evidence>
<dbReference type="PROSITE" id="PS51257">
    <property type="entry name" value="PROKAR_LIPOPROTEIN"/>
    <property type="match status" value="1"/>
</dbReference>
<dbReference type="InterPro" id="IPR054783">
    <property type="entry name" value="P60-like"/>
</dbReference>
<organism evidence="2 3">
    <name type="scientific">Mycoplasma tauri</name>
    <dbReference type="NCBI Taxonomy" id="547987"/>
    <lineage>
        <taxon>Bacteria</taxon>
        <taxon>Bacillati</taxon>
        <taxon>Mycoplasmatota</taxon>
        <taxon>Mollicutes</taxon>
        <taxon>Mycoplasmataceae</taxon>
        <taxon>Mycoplasma</taxon>
    </lineage>
</organism>
<dbReference type="Proteomes" id="UP000772186">
    <property type="component" value="Unassembled WGS sequence"/>
</dbReference>
<dbReference type="EMBL" id="JAIQBY010000009">
    <property type="protein sequence ID" value="MBZ4195384.1"/>
    <property type="molecule type" value="Genomic_DNA"/>
</dbReference>
<feature type="chain" id="PRO_5037580278" description="P60-like lipoprotein" evidence="1">
    <location>
        <begin position="24"/>
        <end position="483"/>
    </location>
</feature>
<sequence length="483" mass="56579">MKRNKLLLNILPLTFVGSLPVLSLSCNANKINTTEKLEQNKQLGDQKNIEKLKKVWKIHTLSKLYGINVEKDSVNPEELKNIFKEEFKKKESKLFKDSYEAYKIYAQSESNNKELYFTEKIAQWNRDNAFKNEKFSWDESTEAFPGEKNQDIFVKIWLAEDTEISSKINDMLLVKAYFTLSNINDFMKIKNSIEKEKLKNKKEQVKEVNFEYYLNDDKATKDSHYDLKNYFLIKYAIENKYIQLWNKSLDRSSGSKDQYDKFTNPKHASKISTPEDFNNFFKDDDVQANKKIKDWEIVSNQSEVEKQLSGYTGFKKTSQNESYGLNWDIDVNKARESFGQSYGVYSSQNQMLFNFDSLKKGDIKSFVYVSEQDKHVSYVNQIVPIGKETKLLTKKDFGSKVLTSEDYEKLLSEKGKKARVLSFENTIYKGNEDKLAYMFYAKDSNKLLDEAIKTFARLGHKLKVNKDIEPLYNLTKDIIWIES</sequence>
<gene>
    <name evidence="2" type="ORF">LAD73_01450</name>
</gene>
<keyword evidence="1" id="KW-0732">Signal</keyword>
<dbReference type="NCBIfam" id="NF045835">
    <property type="entry name" value="P60_lipo"/>
    <property type="match status" value="1"/>
</dbReference>
<dbReference type="RefSeq" id="WP_223644558.1">
    <property type="nucleotide sequence ID" value="NZ_JAIQBY010000009.1"/>
</dbReference>